<sequence length="247" mass="25504">MSHPEPPPAGPWGSPPDRPHGSGPYPSSPPGAGRPLRAGSAGPVPPPWPRPAAPPRPPARRAGMLAVLLIAGGLLAGGVAGAAAGFAGTGKSGPAAPGPLPAAFPHGGQRHLPGVTVSHLADRWLKGANGWGCRPWTDTKAISGARSRLYCTARDGSKYDVGVDIEYDDQTHVRRVSAECHLGPGTRYCTTLFQAMAVEIFTTRPGLRRQAAEWGRANADTDASTTLGGIRLTAELEPHRLTATPAA</sequence>
<accession>A0A3A4AA49</accession>
<keyword evidence="4" id="KW-1185">Reference proteome</keyword>
<feature type="compositionally biased region" description="Low complexity" evidence="1">
    <location>
        <begin position="21"/>
        <end position="35"/>
    </location>
</feature>
<keyword evidence="2" id="KW-1133">Transmembrane helix</keyword>
<feature type="transmembrane region" description="Helical" evidence="2">
    <location>
        <begin position="65"/>
        <end position="87"/>
    </location>
</feature>
<evidence type="ECO:0000313" key="3">
    <source>
        <dbReference type="EMBL" id="RJL23234.1"/>
    </source>
</evidence>
<dbReference type="RefSeq" id="WP_119930546.1">
    <property type="nucleotide sequence ID" value="NZ_QZEY01000019.1"/>
</dbReference>
<dbReference type="Proteomes" id="UP000265768">
    <property type="component" value="Unassembled WGS sequence"/>
</dbReference>
<protein>
    <submittedName>
        <fullName evidence="3">Uncharacterized protein</fullName>
    </submittedName>
</protein>
<keyword evidence="2" id="KW-0812">Transmembrane</keyword>
<evidence type="ECO:0000313" key="4">
    <source>
        <dbReference type="Proteomes" id="UP000265768"/>
    </source>
</evidence>
<name>A0A3A4AA49_9ACTN</name>
<feature type="region of interest" description="Disordered" evidence="1">
    <location>
        <begin position="1"/>
        <end position="57"/>
    </location>
</feature>
<evidence type="ECO:0000256" key="2">
    <source>
        <dbReference type="SAM" id="Phobius"/>
    </source>
</evidence>
<keyword evidence="2" id="KW-0472">Membrane</keyword>
<feature type="compositionally biased region" description="Pro residues" evidence="1">
    <location>
        <begin position="43"/>
        <end position="57"/>
    </location>
</feature>
<comment type="caution">
    <text evidence="3">The sequence shown here is derived from an EMBL/GenBank/DDBJ whole genome shotgun (WGS) entry which is preliminary data.</text>
</comment>
<reference evidence="3 4" key="1">
    <citation type="submission" date="2018-09" db="EMBL/GenBank/DDBJ databases">
        <title>YIM 75507 draft genome.</title>
        <authorList>
            <person name="Tang S."/>
            <person name="Feng Y."/>
        </authorList>
    </citation>
    <scope>NUCLEOTIDE SEQUENCE [LARGE SCALE GENOMIC DNA]</scope>
    <source>
        <strain evidence="3 4">YIM 75507</strain>
    </source>
</reference>
<feature type="compositionally biased region" description="Pro residues" evidence="1">
    <location>
        <begin position="1"/>
        <end position="16"/>
    </location>
</feature>
<dbReference type="OrthoDB" id="3396934at2"/>
<evidence type="ECO:0000256" key="1">
    <source>
        <dbReference type="SAM" id="MobiDB-lite"/>
    </source>
</evidence>
<gene>
    <name evidence="3" type="ORF">D5H75_33225</name>
</gene>
<dbReference type="EMBL" id="QZEY01000019">
    <property type="protein sequence ID" value="RJL23234.1"/>
    <property type="molecule type" value="Genomic_DNA"/>
</dbReference>
<organism evidence="3 4">
    <name type="scientific">Bailinhaonella thermotolerans</name>
    <dbReference type="NCBI Taxonomy" id="1070861"/>
    <lineage>
        <taxon>Bacteria</taxon>
        <taxon>Bacillati</taxon>
        <taxon>Actinomycetota</taxon>
        <taxon>Actinomycetes</taxon>
        <taxon>Streptosporangiales</taxon>
        <taxon>Streptosporangiaceae</taxon>
        <taxon>Bailinhaonella</taxon>
    </lineage>
</organism>
<dbReference type="AlphaFoldDB" id="A0A3A4AA49"/>
<proteinExistence type="predicted"/>